<dbReference type="OrthoDB" id="4700192at2"/>
<protein>
    <submittedName>
        <fullName evidence="1">Uncharacterized protein</fullName>
    </submittedName>
</protein>
<evidence type="ECO:0000313" key="1">
    <source>
        <dbReference type="EMBL" id="APZ34097.1"/>
    </source>
</evidence>
<dbReference type="AlphaFoldDB" id="A0A1P8U7L3"/>
<accession>A0A1P8U7L3</accession>
<dbReference type="EMBL" id="CP018762">
    <property type="protein sequence ID" value="APZ34097.1"/>
    <property type="molecule type" value="Genomic_DNA"/>
</dbReference>
<dbReference type="Proteomes" id="UP000187185">
    <property type="component" value="Chromosome"/>
</dbReference>
<dbReference type="KEGG" id="maur:BOH66_07410"/>
<dbReference type="RefSeq" id="WP_076690413.1">
    <property type="nucleotide sequence ID" value="NZ_CP018762.1"/>
</dbReference>
<sequence>MTPDLLSGPRGRRLCLQLACEVSDTVRRLLHELAYNADVAAGAAVVLFGWNDDGSTFETRGQVETSATTAALADAIRAVGAFTPTTDDLYAAMLRAVDSARYWQEPDGEDTIAADAAVCASLAAIAGAVAALPETAWWSRDRTAEQWAVEFDPSGNGAPFDAAPDGAQKWRENTVAEEAHARAERPSDVTANYSGTWWSHPWGCPHTTGALPTGVPAGIPFVEDGLGWTHAVAVPVRGAGRTFEIRTAHDWAELCRRFPLGVTAGRRHDWYRVTGRDGRWLLPDWTRVAQEWDAVHLTGLAYLTAATREIEVDAEYSSVIGGWGPDETYWLTGLVREVEGPRVHWQAHAPEGPWDRAP</sequence>
<dbReference type="STRING" id="36805.BOH66_07410"/>
<organism evidence="1 2">
    <name type="scientific">Microbacterium aurum</name>
    <dbReference type="NCBI Taxonomy" id="36805"/>
    <lineage>
        <taxon>Bacteria</taxon>
        <taxon>Bacillati</taxon>
        <taxon>Actinomycetota</taxon>
        <taxon>Actinomycetes</taxon>
        <taxon>Micrococcales</taxon>
        <taxon>Microbacteriaceae</taxon>
        <taxon>Microbacterium</taxon>
    </lineage>
</organism>
<keyword evidence="2" id="KW-1185">Reference proteome</keyword>
<name>A0A1P8U7L3_9MICO</name>
<proteinExistence type="predicted"/>
<reference evidence="1 2" key="1">
    <citation type="submission" date="2016-12" db="EMBL/GenBank/DDBJ databases">
        <title>Complete genome sequence of Microbacterium aurum KACC 15219.</title>
        <authorList>
            <person name="Jung Y."/>
            <person name="Shin J.-H."/>
            <person name="Lee Y.-J."/>
            <person name="Yi H."/>
            <person name="Bahn Y.-S."/>
            <person name="Kim J.F."/>
            <person name="Lee D.-W."/>
        </authorList>
    </citation>
    <scope>NUCLEOTIDE SEQUENCE [LARGE SCALE GENOMIC DNA]</scope>
    <source>
        <strain evidence="1 2">KACC 15219</strain>
    </source>
</reference>
<evidence type="ECO:0000313" key="2">
    <source>
        <dbReference type="Proteomes" id="UP000187185"/>
    </source>
</evidence>
<gene>
    <name evidence="1" type="ORF">BOH66_07410</name>
</gene>